<evidence type="ECO:0008006" key="3">
    <source>
        <dbReference type="Google" id="ProtNLM"/>
    </source>
</evidence>
<comment type="caution">
    <text evidence="1">The sequence shown here is derived from an EMBL/GenBank/DDBJ whole genome shotgun (WGS) entry which is preliminary data.</text>
</comment>
<dbReference type="EMBL" id="JAACAK010000047">
    <property type="protein sequence ID" value="NIR74676.1"/>
    <property type="molecule type" value="Genomic_DNA"/>
</dbReference>
<evidence type="ECO:0000313" key="2">
    <source>
        <dbReference type="Proteomes" id="UP000702544"/>
    </source>
</evidence>
<reference evidence="1 2" key="1">
    <citation type="submission" date="2020-01" db="EMBL/GenBank/DDBJ databases">
        <title>Genomes assembled from Gulf of Kutch pelagic sediment metagenomes.</title>
        <authorList>
            <person name="Chandrashekar M."/>
            <person name="Mahajan M.S."/>
            <person name="Dave K.J."/>
            <person name="Vatsa P."/>
            <person name="Nathani N.M."/>
        </authorList>
    </citation>
    <scope>NUCLEOTIDE SEQUENCE [LARGE SCALE GENOMIC DNA]</scope>
    <source>
        <strain evidence="1">KS3-K002</strain>
    </source>
</reference>
<protein>
    <recommendedName>
        <fullName evidence="3">Lipoprotein</fullName>
    </recommendedName>
</protein>
<dbReference type="PROSITE" id="PS51257">
    <property type="entry name" value="PROKAR_LIPOPROTEIN"/>
    <property type="match status" value="1"/>
</dbReference>
<evidence type="ECO:0000313" key="1">
    <source>
        <dbReference type="EMBL" id="NIR74676.1"/>
    </source>
</evidence>
<sequence length="324" mass="36277">MKRQDTYRWASPALLVVALLGLGGCIEYRIETTLDTDGSGLRRETVEVDENEDQDRRLADEQFVDLMNLSESDGWTYSLKMRDADSVHVFRRDRRIADLASWSDLSRSVEIDGTTAAGADSRVGYVRLGSVRFWNEVSVGTERTAEGAVYTYRETFRWAEALDALIEYLMTRVDRTVTAQYPNLPPKQVGSIVGVARGQLWAAIDRGLLEEEGEDELLRDAVDRTAVLAAKIAGQGQSEADEAFFRNMLNQLYNDEDDRLGDFLAEELPGFDLAPGFVFRLQMPGRVVSSNADEEDGEVLVWKFNAGDAMEMPVEIVAESVVPR</sequence>
<dbReference type="AlphaFoldDB" id="A0AAE4Z9K7"/>
<proteinExistence type="predicted"/>
<organism evidence="1 2">
    <name type="scientific">Candidatus Kutchimonas denitrificans</name>
    <dbReference type="NCBI Taxonomy" id="3056748"/>
    <lineage>
        <taxon>Bacteria</taxon>
        <taxon>Pseudomonadati</taxon>
        <taxon>Gemmatimonadota</taxon>
        <taxon>Gemmatimonadia</taxon>
        <taxon>Candidatus Palauibacterales</taxon>
        <taxon>Candidatus Palauibacteraceae</taxon>
        <taxon>Candidatus Kutchimonas</taxon>
    </lineage>
</organism>
<dbReference type="Proteomes" id="UP000702544">
    <property type="component" value="Unassembled WGS sequence"/>
</dbReference>
<name>A0AAE4Z9K7_9BACT</name>
<accession>A0AAE4Z9K7</accession>
<gene>
    <name evidence="1" type="ORF">GWO12_06135</name>
</gene>